<reference evidence="11 12" key="1">
    <citation type="journal article" date="2024" name="Nat. Commun.">
        <title>Phylogenomics reveals the evolutionary origins of lichenization in chlorophyte algae.</title>
        <authorList>
            <person name="Puginier C."/>
            <person name="Libourel C."/>
            <person name="Otte J."/>
            <person name="Skaloud P."/>
            <person name="Haon M."/>
            <person name="Grisel S."/>
            <person name="Petersen M."/>
            <person name="Berrin J.G."/>
            <person name="Delaux P.M."/>
            <person name="Dal Grande F."/>
            <person name="Keller J."/>
        </authorList>
    </citation>
    <scope>NUCLEOTIDE SEQUENCE [LARGE SCALE GENOMIC DNA]</scope>
    <source>
        <strain evidence="11 12">SAG 2043</strain>
    </source>
</reference>
<comment type="function">
    <text evidence="8">Promotes mitochondrial protein synthesis. May act as a fidelity factor of the translation reaction, by catalyzing a one-codon backward translocation of tRNAs on improperly translocated ribosomes. Binds to mitochondrial ribosomes in a GTP-dependent manner.</text>
</comment>
<dbReference type="Gene3D" id="3.30.70.2570">
    <property type="entry name" value="Elongation factor 4, C-terminal domain"/>
    <property type="match status" value="1"/>
</dbReference>
<evidence type="ECO:0000256" key="5">
    <source>
        <dbReference type="ARBA" id="ARBA00023128"/>
    </source>
</evidence>
<evidence type="ECO:0000259" key="10">
    <source>
        <dbReference type="PROSITE" id="PS51722"/>
    </source>
</evidence>
<feature type="region of interest" description="Disordered" evidence="9">
    <location>
        <begin position="1"/>
        <end position="23"/>
    </location>
</feature>
<dbReference type="PRINTS" id="PR00315">
    <property type="entry name" value="ELONGATNFCT"/>
</dbReference>
<dbReference type="FunFam" id="3.30.70.240:FF:000007">
    <property type="entry name" value="Translation factor GUF1, mitochondrial"/>
    <property type="match status" value="1"/>
</dbReference>
<evidence type="ECO:0000256" key="8">
    <source>
        <dbReference type="HAMAP-Rule" id="MF_03137"/>
    </source>
</evidence>
<dbReference type="GO" id="GO:0005525">
    <property type="term" value="F:GTP binding"/>
    <property type="evidence" value="ECO:0007669"/>
    <property type="project" value="UniProtKB-UniRule"/>
</dbReference>
<comment type="similarity">
    <text evidence="1">Belongs to the TRAFAC class translation factor GTPase superfamily. Classic translation factor GTPase family. LepA subfamily.</text>
</comment>
<feature type="binding site" evidence="8">
    <location>
        <begin position="183"/>
        <end position="186"/>
    </location>
    <ligand>
        <name>GTP</name>
        <dbReference type="ChEBI" id="CHEBI:37565"/>
    </ligand>
</feature>
<comment type="catalytic activity">
    <reaction evidence="8">
        <text>GTP + H2O = GDP + phosphate + H(+)</text>
        <dbReference type="Rhea" id="RHEA:19669"/>
        <dbReference type="ChEBI" id="CHEBI:15377"/>
        <dbReference type="ChEBI" id="CHEBI:15378"/>
        <dbReference type="ChEBI" id="CHEBI:37565"/>
        <dbReference type="ChEBI" id="CHEBI:43474"/>
        <dbReference type="ChEBI" id="CHEBI:58189"/>
        <dbReference type="EC" id="3.6.5.n1"/>
    </reaction>
</comment>
<keyword evidence="5 8" id="KW-0496">Mitochondrion</keyword>
<keyword evidence="2 8" id="KW-0547">Nucleotide-binding</keyword>
<dbReference type="GO" id="GO:0003924">
    <property type="term" value="F:GTPase activity"/>
    <property type="evidence" value="ECO:0007669"/>
    <property type="project" value="UniProtKB-UniRule"/>
</dbReference>
<comment type="caution">
    <text evidence="11">The sequence shown here is derived from an EMBL/GenBank/DDBJ whole genome shotgun (WGS) entry which is preliminary data.</text>
</comment>
<dbReference type="InterPro" id="IPR038363">
    <property type="entry name" value="LepA_C_sf"/>
</dbReference>
<keyword evidence="12" id="KW-1185">Reference proteome</keyword>
<dbReference type="GO" id="GO:0005743">
    <property type="term" value="C:mitochondrial inner membrane"/>
    <property type="evidence" value="ECO:0007669"/>
    <property type="project" value="UniProtKB-SubCell"/>
</dbReference>
<keyword evidence="3 8" id="KW-0999">Mitochondrion inner membrane</keyword>
<keyword evidence="7 8" id="KW-0472">Membrane</keyword>
<keyword evidence="4 8" id="KW-0378">Hydrolase</keyword>
<dbReference type="SUPFAM" id="SSF52540">
    <property type="entry name" value="P-loop containing nucleoside triphosphate hydrolases"/>
    <property type="match status" value="1"/>
</dbReference>
<dbReference type="InterPro" id="IPR035647">
    <property type="entry name" value="EFG_III/V"/>
</dbReference>
<dbReference type="PANTHER" id="PTHR43512:SF7">
    <property type="entry name" value="TRANSLATION FACTOR GUF1, MITOCHONDRIAL"/>
    <property type="match status" value="1"/>
</dbReference>
<dbReference type="Pfam" id="PF00679">
    <property type="entry name" value="EFG_C"/>
    <property type="match status" value="1"/>
</dbReference>
<dbReference type="GO" id="GO:0005759">
    <property type="term" value="C:mitochondrial matrix"/>
    <property type="evidence" value="ECO:0007669"/>
    <property type="project" value="UniProtKB-UniRule"/>
</dbReference>
<dbReference type="CDD" id="cd03699">
    <property type="entry name" value="EF4_II"/>
    <property type="match status" value="1"/>
</dbReference>
<dbReference type="InterPro" id="IPR031157">
    <property type="entry name" value="G_TR_CS"/>
</dbReference>
<comment type="similarity">
    <text evidence="8">Belongs to the GTP-binding elongation factor family. LepA subfamily.</text>
</comment>
<evidence type="ECO:0000313" key="12">
    <source>
        <dbReference type="Proteomes" id="UP001489004"/>
    </source>
</evidence>
<comment type="subcellular location">
    <subcellularLocation>
        <location evidence="8">Mitochondrion inner membrane</location>
        <topology evidence="8">Peripheral membrane protein</topology>
        <orientation evidence="8">Matrix side</orientation>
    </subcellularLocation>
</comment>
<dbReference type="FunFam" id="3.30.70.2570:FF:000001">
    <property type="entry name" value="Translation factor GUF1, mitochondrial"/>
    <property type="match status" value="1"/>
</dbReference>
<dbReference type="NCBIfam" id="TIGR01393">
    <property type="entry name" value="lepA"/>
    <property type="match status" value="1"/>
</dbReference>
<evidence type="ECO:0000256" key="9">
    <source>
        <dbReference type="SAM" id="MobiDB-lite"/>
    </source>
</evidence>
<dbReference type="GO" id="GO:0097177">
    <property type="term" value="F:mitochondrial ribosome binding"/>
    <property type="evidence" value="ECO:0007669"/>
    <property type="project" value="TreeGrafter"/>
</dbReference>
<sequence>MSTEPHPQPRDGLARQTSTQHFHRRWYSKAAPAEEGSDASKGFVAGGFSVTHFPPERIRNFSIIAHVDHGKSTMADRLMELTGAIRKGMQEQYLDKLQVERERGITVKAQTVSLVYRHKGADYLLNLIDTPGHVDFSYEVSRSLAACQGALLLVDASQGIQAQTVANFFLAFDQDLAVVPVLNKIDMATAEPARVAAEMQQAFDIDPASCLLASAKTGRGLEQVLPAVIERIPAPQGREEGRLRMLLFDAYHDEYRGVVCLVEVVDGQLHKGDKVVSASNGEQHDILEVGVLAPEPHATGRLCTGQVGYIITGLKTTKSARVGDTWFLDKQPVPALPGFKPSKSMVFAGIYPVSAADFEQLDHAVERLTLNDASIAFKKENSAALGAGFRCGFLGLLHMEVFHQRLEQEHGASLITTAPTVPYMLEHSDGSKTEIQNPSQFPLGQKLAGVWEPTVVATIVTPSDYVGRIMELCQDRRGDLTEHAVIAANRTLLRYTLPLAELGGDFYDELKSLTSGYASFDYEESEYRKADLVRLDLLLNGEAVDALARVVHRGKAQSMGRRMCAKMKELLGRQLFEVTIQAAANNRIIARETISALRKNVLAKCYGGDVSRKRKLLEKQKEGKKRMRRVGSVDVPQEVFHALMKTN</sequence>
<keyword evidence="6 8" id="KW-0342">GTP-binding</keyword>
<dbReference type="InterPro" id="IPR006297">
    <property type="entry name" value="EF-4"/>
</dbReference>
<dbReference type="SUPFAM" id="SSF54980">
    <property type="entry name" value="EF-G C-terminal domain-like"/>
    <property type="match status" value="2"/>
</dbReference>
<dbReference type="InterPro" id="IPR000640">
    <property type="entry name" value="EFG_V-like"/>
</dbReference>
<protein>
    <recommendedName>
        <fullName evidence="8">Translation factor GUF1 homolog, mitochondrial</fullName>
        <ecNumber evidence="8">3.6.5.n1</ecNumber>
    </recommendedName>
    <alternativeName>
        <fullName evidence="8">Elongation factor 4 homolog</fullName>
        <shortName evidence="8">EF-4</shortName>
    </alternativeName>
    <alternativeName>
        <fullName evidence="8">GTPase GUF1 homolog</fullName>
    </alternativeName>
    <alternativeName>
        <fullName evidence="8">Ribosomal back-translocase</fullName>
    </alternativeName>
</protein>
<dbReference type="InterPro" id="IPR013842">
    <property type="entry name" value="LepA_CTD"/>
</dbReference>
<feature type="binding site" evidence="8">
    <location>
        <begin position="129"/>
        <end position="133"/>
    </location>
    <ligand>
        <name>GTP</name>
        <dbReference type="ChEBI" id="CHEBI:37565"/>
    </ligand>
</feature>
<dbReference type="InterPro" id="IPR035654">
    <property type="entry name" value="LepA_IV"/>
</dbReference>
<dbReference type="CDD" id="cd16260">
    <property type="entry name" value="EF4_III"/>
    <property type="match status" value="1"/>
</dbReference>
<dbReference type="HAMAP" id="MF_00071">
    <property type="entry name" value="LepA"/>
    <property type="match status" value="1"/>
</dbReference>
<dbReference type="FunFam" id="2.40.30.10:FF:000015">
    <property type="entry name" value="Translation factor GUF1, mitochondrial"/>
    <property type="match status" value="1"/>
</dbReference>
<accession>A0AAW1PL32</accession>
<dbReference type="SMART" id="SM00838">
    <property type="entry name" value="EFG_C"/>
    <property type="match status" value="1"/>
</dbReference>
<dbReference type="EC" id="3.6.5.n1" evidence="8"/>
<dbReference type="NCBIfam" id="TIGR00231">
    <property type="entry name" value="small_GTP"/>
    <property type="match status" value="1"/>
</dbReference>
<evidence type="ECO:0000256" key="2">
    <source>
        <dbReference type="ARBA" id="ARBA00022741"/>
    </source>
</evidence>
<dbReference type="Gene3D" id="2.40.30.10">
    <property type="entry name" value="Translation factors"/>
    <property type="match status" value="1"/>
</dbReference>
<evidence type="ECO:0000256" key="6">
    <source>
        <dbReference type="ARBA" id="ARBA00023134"/>
    </source>
</evidence>
<dbReference type="Gene3D" id="3.30.70.870">
    <property type="entry name" value="Elongation Factor G (Translational Gtpase), domain 3"/>
    <property type="match status" value="1"/>
</dbReference>
<dbReference type="AlphaFoldDB" id="A0AAW1PL32"/>
<dbReference type="InterPro" id="IPR005225">
    <property type="entry name" value="Small_GTP-bd"/>
</dbReference>
<keyword evidence="8" id="KW-0648">Protein biosynthesis</keyword>
<dbReference type="EMBL" id="JALJOR010000010">
    <property type="protein sequence ID" value="KAK9810141.1"/>
    <property type="molecule type" value="Genomic_DNA"/>
</dbReference>
<dbReference type="PROSITE" id="PS00301">
    <property type="entry name" value="G_TR_1"/>
    <property type="match status" value="1"/>
</dbReference>
<dbReference type="FunFam" id="3.40.50.300:FF:000078">
    <property type="entry name" value="Elongation factor 4"/>
    <property type="match status" value="1"/>
</dbReference>
<proteinExistence type="inferred from homology"/>
<evidence type="ECO:0000256" key="3">
    <source>
        <dbReference type="ARBA" id="ARBA00022792"/>
    </source>
</evidence>
<dbReference type="InterPro" id="IPR027417">
    <property type="entry name" value="P-loop_NTPase"/>
</dbReference>
<gene>
    <name evidence="11" type="ORF">WJX72_005508</name>
</gene>
<dbReference type="CDD" id="cd01890">
    <property type="entry name" value="LepA"/>
    <property type="match status" value="1"/>
</dbReference>
<feature type="domain" description="Tr-type G" evidence="10">
    <location>
        <begin position="56"/>
        <end position="236"/>
    </location>
</feature>
<dbReference type="CDD" id="cd03709">
    <property type="entry name" value="lepA_C"/>
    <property type="match status" value="1"/>
</dbReference>
<name>A0AAW1PL32_9CHLO</name>
<dbReference type="PROSITE" id="PS51722">
    <property type="entry name" value="G_TR_2"/>
    <property type="match status" value="1"/>
</dbReference>
<dbReference type="PANTHER" id="PTHR43512">
    <property type="entry name" value="TRANSLATION FACTOR GUF1-RELATED"/>
    <property type="match status" value="1"/>
</dbReference>
<dbReference type="InterPro" id="IPR000795">
    <property type="entry name" value="T_Tr_GTP-bd_dom"/>
</dbReference>
<dbReference type="Pfam" id="PF00009">
    <property type="entry name" value="GTP_EFTU"/>
    <property type="match status" value="1"/>
</dbReference>
<organism evidence="11 12">
    <name type="scientific">[Myrmecia] bisecta</name>
    <dbReference type="NCBI Taxonomy" id="41462"/>
    <lineage>
        <taxon>Eukaryota</taxon>
        <taxon>Viridiplantae</taxon>
        <taxon>Chlorophyta</taxon>
        <taxon>core chlorophytes</taxon>
        <taxon>Trebouxiophyceae</taxon>
        <taxon>Trebouxiales</taxon>
        <taxon>Trebouxiaceae</taxon>
        <taxon>Myrmecia</taxon>
    </lineage>
</organism>
<evidence type="ECO:0000256" key="7">
    <source>
        <dbReference type="ARBA" id="ARBA00023136"/>
    </source>
</evidence>
<dbReference type="FunFam" id="3.30.70.870:FF:000004">
    <property type="entry name" value="Translation factor GUF1, mitochondrial"/>
    <property type="match status" value="1"/>
</dbReference>
<dbReference type="Pfam" id="PF06421">
    <property type="entry name" value="LepA_C"/>
    <property type="match status" value="1"/>
</dbReference>
<evidence type="ECO:0000256" key="4">
    <source>
        <dbReference type="ARBA" id="ARBA00022801"/>
    </source>
</evidence>
<dbReference type="Proteomes" id="UP001489004">
    <property type="component" value="Unassembled WGS sequence"/>
</dbReference>
<feature type="binding site" evidence="8">
    <location>
        <begin position="65"/>
        <end position="72"/>
    </location>
    <ligand>
        <name>GTP</name>
        <dbReference type="ChEBI" id="CHEBI:37565"/>
    </ligand>
</feature>
<evidence type="ECO:0000256" key="1">
    <source>
        <dbReference type="ARBA" id="ARBA00005454"/>
    </source>
</evidence>
<dbReference type="Gene3D" id="3.30.70.240">
    <property type="match status" value="1"/>
</dbReference>
<dbReference type="GO" id="GO:0006412">
    <property type="term" value="P:translation"/>
    <property type="evidence" value="ECO:0007669"/>
    <property type="project" value="UniProtKB-KW"/>
</dbReference>
<evidence type="ECO:0000313" key="11">
    <source>
        <dbReference type="EMBL" id="KAK9810141.1"/>
    </source>
</evidence>
<dbReference type="Gene3D" id="3.40.50.300">
    <property type="entry name" value="P-loop containing nucleotide triphosphate hydrolases"/>
    <property type="match status" value="1"/>
</dbReference>
<dbReference type="GO" id="GO:0045727">
    <property type="term" value="P:positive regulation of translation"/>
    <property type="evidence" value="ECO:0007669"/>
    <property type="project" value="UniProtKB-UniRule"/>
</dbReference>